<keyword evidence="7" id="KW-0436">Ligase</keyword>
<keyword evidence="3 5" id="KW-1133">Transmembrane helix</keyword>
<reference evidence="7 8" key="1">
    <citation type="submission" date="2016-10" db="EMBL/GenBank/DDBJ databases">
        <authorList>
            <person name="de Groot N.N."/>
        </authorList>
    </citation>
    <scope>NUCLEOTIDE SEQUENCE [LARGE SCALE GENOMIC DNA]</scope>
    <source>
        <strain evidence="7 8">LMG 27731</strain>
    </source>
</reference>
<dbReference type="GO" id="GO:0016020">
    <property type="term" value="C:membrane"/>
    <property type="evidence" value="ECO:0007669"/>
    <property type="project" value="UniProtKB-SubCell"/>
</dbReference>
<dbReference type="InterPro" id="IPR007016">
    <property type="entry name" value="O-antigen_ligase-rel_domated"/>
</dbReference>
<dbReference type="EMBL" id="FPBH01000018">
    <property type="protein sequence ID" value="SFU22411.1"/>
    <property type="molecule type" value="Genomic_DNA"/>
</dbReference>
<evidence type="ECO:0000259" key="6">
    <source>
        <dbReference type="Pfam" id="PF04932"/>
    </source>
</evidence>
<dbReference type="PANTHER" id="PTHR37422:SF23">
    <property type="entry name" value="TEICHURONIC ACID BIOSYNTHESIS PROTEIN TUAE"/>
    <property type="match status" value="1"/>
</dbReference>
<protein>
    <submittedName>
        <fullName evidence="7">O-antigen ligase</fullName>
    </submittedName>
</protein>
<feature type="transmembrane region" description="Helical" evidence="5">
    <location>
        <begin position="93"/>
        <end position="111"/>
    </location>
</feature>
<feature type="transmembrane region" description="Helical" evidence="5">
    <location>
        <begin position="364"/>
        <end position="385"/>
    </location>
</feature>
<accession>A0A1I7EEQ6</accession>
<feature type="transmembrane region" description="Helical" evidence="5">
    <location>
        <begin position="233"/>
        <end position="249"/>
    </location>
</feature>
<dbReference type="GO" id="GO:0016874">
    <property type="term" value="F:ligase activity"/>
    <property type="evidence" value="ECO:0007669"/>
    <property type="project" value="UniProtKB-KW"/>
</dbReference>
<organism evidence="7 8">
    <name type="scientific">Paraburkholderia aspalathi</name>
    <dbReference type="NCBI Taxonomy" id="1324617"/>
    <lineage>
        <taxon>Bacteria</taxon>
        <taxon>Pseudomonadati</taxon>
        <taxon>Pseudomonadota</taxon>
        <taxon>Betaproteobacteria</taxon>
        <taxon>Burkholderiales</taxon>
        <taxon>Burkholderiaceae</taxon>
        <taxon>Paraburkholderia</taxon>
    </lineage>
</organism>
<evidence type="ECO:0000313" key="7">
    <source>
        <dbReference type="EMBL" id="SFU22411.1"/>
    </source>
</evidence>
<feature type="domain" description="O-antigen ligase-related" evidence="6">
    <location>
        <begin position="217"/>
        <end position="372"/>
    </location>
</feature>
<feature type="transmembrane region" description="Helical" evidence="5">
    <location>
        <begin position="53"/>
        <end position="73"/>
    </location>
</feature>
<feature type="transmembrane region" description="Helical" evidence="5">
    <location>
        <begin position="424"/>
        <end position="441"/>
    </location>
</feature>
<dbReference type="Proteomes" id="UP000198844">
    <property type="component" value="Unassembled WGS sequence"/>
</dbReference>
<evidence type="ECO:0000313" key="8">
    <source>
        <dbReference type="Proteomes" id="UP000198844"/>
    </source>
</evidence>
<feature type="transmembrane region" description="Helical" evidence="5">
    <location>
        <begin position="208"/>
        <end position="227"/>
    </location>
</feature>
<evidence type="ECO:0000256" key="5">
    <source>
        <dbReference type="SAM" id="Phobius"/>
    </source>
</evidence>
<keyword evidence="2 5" id="KW-0812">Transmembrane</keyword>
<keyword evidence="4 5" id="KW-0472">Membrane</keyword>
<feature type="transmembrane region" description="Helical" evidence="5">
    <location>
        <begin position="144"/>
        <end position="165"/>
    </location>
</feature>
<feature type="transmembrane region" description="Helical" evidence="5">
    <location>
        <begin position="185"/>
        <end position="203"/>
    </location>
</feature>
<dbReference type="AlphaFoldDB" id="A0A1I7EEQ6"/>
<evidence type="ECO:0000256" key="3">
    <source>
        <dbReference type="ARBA" id="ARBA00022989"/>
    </source>
</evidence>
<proteinExistence type="predicted"/>
<feature type="transmembrane region" description="Helical" evidence="5">
    <location>
        <begin position="256"/>
        <end position="275"/>
    </location>
</feature>
<dbReference type="Pfam" id="PF04932">
    <property type="entry name" value="Wzy_C"/>
    <property type="match status" value="1"/>
</dbReference>
<comment type="subcellular location">
    <subcellularLocation>
        <location evidence="1">Membrane</location>
        <topology evidence="1">Multi-pass membrane protein</topology>
    </subcellularLocation>
</comment>
<dbReference type="InterPro" id="IPR051533">
    <property type="entry name" value="WaaL-like"/>
</dbReference>
<evidence type="ECO:0000256" key="2">
    <source>
        <dbReference type="ARBA" id="ARBA00022692"/>
    </source>
</evidence>
<dbReference type="PANTHER" id="PTHR37422">
    <property type="entry name" value="TEICHURONIC ACID BIOSYNTHESIS PROTEIN TUAE"/>
    <property type="match status" value="1"/>
</dbReference>
<sequence length="468" mass="49644">MARPKCPVARASCRNGRLNSSDMSTPAKKSSLSVNSRNLLPAFFLLTYPSATLLIHGAGSALSIAAAVISLALLASPKSWTGLPPLQWDRVDIALCVAMACPFFAVLLGGVSHGTVVASTLDSPSRFFAAAPLFLVLRRCLPHLLAWSDLSFALAGLMSLGILLIAPRDWGFGRLSSTFLNPIHFGDIALVMGVLSILSLNWWRKDRLAVRIVKVAGLFAGLSASLITGSRGGWVAIPVVAAMILYLRSRGKSRKWNVLLPLAIVAILVGVYVFSPTARDRVGDLSSDLVQYTHGNKDTSLGIRLQLYEAAARIVASHPLLGLGGDGFRNSMQSFANSGLLTPVAAELGRGEAHNQMLAYMTDYGVIGGLAVLAVYVVPGALFWRRLAAPAGPASRAALMGLTFIVAFWIFGLTVETFDLKMTVSFYAMVIAILAAASAYADRNGVSVAHSGRQADRAAASAPRTPIQ</sequence>
<name>A0A1I7EEQ6_9BURK</name>
<gene>
    <name evidence="7" type="ORF">SAMN05192563_101863</name>
</gene>
<evidence type="ECO:0000256" key="4">
    <source>
        <dbReference type="ARBA" id="ARBA00023136"/>
    </source>
</evidence>
<evidence type="ECO:0000256" key="1">
    <source>
        <dbReference type="ARBA" id="ARBA00004141"/>
    </source>
</evidence>
<feature type="transmembrane region" description="Helical" evidence="5">
    <location>
        <begin position="397"/>
        <end position="418"/>
    </location>
</feature>